<dbReference type="GO" id="GO:0009251">
    <property type="term" value="P:glucan catabolic process"/>
    <property type="evidence" value="ECO:0007669"/>
    <property type="project" value="TreeGrafter"/>
</dbReference>
<sequence length="208" mass="23406">MGSRGKFYSISRTRLLYTLRPDEKLIYKRSSDSGDGLDAIVRHGSSLECHIARRSHRRARGVSASLIKETNRKCLTTMFPNKAWQWGDNVANPADAANGPQAYDAHLYFSFGGVADPNAESYLRVICNTDRVRQATADNNRPLVFGEWSLATNFNASREFLHDWADAQRLIYAGQADGWIFWSFKIEAGSLNLPNWGAALFIMNVSRL</sequence>
<evidence type="ECO:0000256" key="2">
    <source>
        <dbReference type="ARBA" id="ARBA00022801"/>
    </source>
</evidence>
<keyword evidence="3" id="KW-0326">Glycosidase</keyword>
<comment type="caution">
    <text evidence="4">The sequence shown here is derived from an EMBL/GenBank/DDBJ whole genome shotgun (WGS) entry which is preliminary data.</text>
</comment>
<dbReference type="Gene3D" id="3.20.20.80">
    <property type="entry name" value="Glycosidases"/>
    <property type="match status" value="1"/>
</dbReference>
<comment type="similarity">
    <text evidence="1">Belongs to the glycosyl hydrolase 5 (cellulase A) family.</text>
</comment>
<gene>
    <name evidence="4" type="ORF">CTheo_7016</name>
</gene>
<accession>A0A5N5QDL2</accession>
<dbReference type="EMBL" id="SSOP01000256">
    <property type="protein sequence ID" value="KAB5589541.1"/>
    <property type="molecule type" value="Genomic_DNA"/>
</dbReference>
<reference evidence="4 5" key="1">
    <citation type="journal article" date="2019" name="Fungal Biol. Biotechnol.">
        <title>Draft genome sequence of fastidious pathogen Ceratobasidium theobromae, which causes vascular-streak dieback in Theobroma cacao.</title>
        <authorList>
            <person name="Ali S.S."/>
            <person name="Asman A."/>
            <person name="Shao J."/>
            <person name="Firmansyah A.P."/>
            <person name="Susilo A.W."/>
            <person name="Rosmana A."/>
            <person name="McMahon P."/>
            <person name="Junaid M."/>
            <person name="Guest D."/>
            <person name="Kheng T.Y."/>
            <person name="Meinhardt L.W."/>
            <person name="Bailey B.A."/>
        </authorList>
    </citation>
    <scope>NUCLEOTIDE SEQUENCE [LARGE SCALE GENOMIC DNA]</scope>
    <source>
        <strain evidence="4 5">CT2</strain>
    </source>
</reference>
<proteinExistence type="inferred from homology"/>
<dbReference type="InterPro" id="IPR017853">
    <property type="entry name" value="GH"/>
</dbReference>
<evidence type="ECO:0000313" key="5">
    <source>
        <dbReference type="Proteomes" id="UP000383932"/>
    </source>
</evidence>
<dbReference type="InterPro" id="IPR050386">
    <property type="entry name" value="Glycosyl_hydrolase_5"/>
</dbReference>
<dbReference type="SUPFAM" id="SSF51445">
    <property type="entry name" value="(Trans)glycosidases"/>
    <property type="match status" value="1"/>
</dbReference>
<dbReference type="PANTHER" id="PTHR31297">
    <property type="entry name" value="GLUCAN ENDO-1,6-BETA-GLUCOSIDASE B"/>
    <property type="match status" value="1"/>
</dbReference>
<evidence type="ECO:0000256" key="3">
    <source>
        <dbReference type="ARBA" id="ARBA00023295"/>
    </source>
</evidence>
<dbReference type="Proteomes" id="UP000383932">
    <property type="component" value="Unassembled WGS sequence"/>
</dbReference>
<protein>
    <submittedName>
        <fullName evidence="4">Glucan endo-1,6-beta-glucosidase B</fullName>
    </submittedName>
</protein>
<keyword evidence="5" id="KW-1185">Reference proteome</keyword>
<dbReference type="GO" id="GO:0008422">
    <property type="term" value="F:beta-glucosidase activity"/>
    <property type="evidence" value="ECO:0007669"/>
    <property type="project" value="TreeGrafter"/>
</dbReference>
<dbReference type="PANTHER" id="PTHR31297:SF42">
    <property type="entry name" value="GLYCOSIDE HYDROLASE FAMILY 5 DOMAIN-CONTAINING PROTEIN"/>
    <property type="match status" value="1"/>
</dbReference>
<dbReference type="AlphaFoldDB" id="A0A5N5QDL2"/>
<dbReference type="OrthoDB" id="3175040at2759"/>
<dbReference type="GO" id="GO:0009986">
    <property type="term" value="C:cell surface"/>
    <property type="evidence" value="ECO:0007669"/>
    <property type="project" value="TreeGrafter"/>
</dbReference>
<evidence type="ECO:0000313" key="4">
    <source>
        <dbReference type="EMBL" id="KAB5589541.1"/>
    </source>
</evidence>
<dbReference type="GO" id="GO:0005576">
    <property type="term" value="C:extracellular region"/>
    <property type="evidence" value="ECO:0007669"/>
    <property type="project" value="TreeGrafter"/>
</dbReference>
<organism evidence="4 5">
    <name type="scientific">Ceratobasidium theobromae</name>
    <dbReference type="NCBI Taxonomy" id="1582974"/>
    <lineage>
        <taxon>Eukaryota</taxon>
        <taxon>Fungi</taxon>
        <taxon>Dikarya</taxon>
        <taxon>Basidiomycota</taxon>
        <taxon>Agaricomycotina</taxon>
        <taxon>Agaricomycetes</taxon>
        <taxon>Cantharellales</taxon>
        <taxon>Ceratobasidiaceae</taxon>
        <taxon>Ceratobasidium</taxon>
    </lineage>
</organism>
<keyword evidence="2" id="KW-0378">Hydrolase</keyword>
<evidence type="ECO:0000256" key="1">
    <source>
        <dbReference type="ARBA" id="ARBA00005641"/>
    </source>
</evidence>
<name>A0A5N5QDL2_9AGAM</name>